<dbReference type="AlphaFoldDB" id="A0AAE6MKW6"/>
<keyword evidence="1" id="KW-0812">Transmembrane</keyword>
<evidence type="ECO:0000313" key="4">
    <source>
        <dbReference type="Proteomes" id="UP000250557"/>
    </source>
</evidence>
<evidence type="ECO:0000313" key="5">
    <source>
        <dbReference type="Proteomes" id="UP000663940"/>
    </source>
</evidence>
<evidence type="ECO:0000313" key="2">
    <source>
        <dbReference type="EMBL" id="QEM07086.1"/>
    </source>
</evidence>
<dbReference type="Proteomes" id="UP000663940">
    <property type="component" value="Chromosome"/>
</dbReference>
<proteinExistence type="predicted"/>
<keyword evidence="1" id="KW-0472">Membrane</keyword>
<evidence type="ECO:0000313" key="3">
    <source>
        <dbReference type="EMBL" id="QTE50371.1"/>
    </source>
</evidence>
<accession>A0AAE6MKW6</accession>
<protein>
    <submittedName>
        <fullName evidence="2">Uncharacterized protein</fullName>
    </submittedName>
</protein>
<dbReference type="EMBL" id="CP043451">
    <property type="protein sequence ID" value="QEM07086.1"/>
    <property type="molecule type" value="Genomic_DNA"/>
</dbReference>
<feature type="transmembrane region" description="Helical" evidence="1">
    <location>
        <begin position="29"/>
        <end position="51"/>
    </location>
</feature>
<gene>
    <name evidence="2" type="ORF">DIU31_027600</name>
    <name evidence="3" type="ORF">J3L21_33425</name>
</gene>
<dbReference type="EMBL" id="CP071880">
    <property type="protein sequence ID" value="QTE50371.1"/>
    <property type="molecule type" value="Genomic_DNA"/>
</dbReference>
<reference evidence="2 4" key="1">
    <citation type="submission" date="2019-08" db="EMBL/GenBank/DDBJ databases">
        <title>Comparative genome analysis confer to the adaptation heavy metal polluted environment.</title>
        <authorList>
            <person name="Li Y."/>
        </authorList>
    </citation>
    <scope>NUCLEOTIDE SEQUENCE [LARGE SCALE GENOMIC DNA]</scope>
    <source>
        <strain evidence="2 4">P2</strain>
    </source>
</reference>
<reference evidence="3 5" key="2">
    <citation type="submission" date="2021-03" db="EMBL/GenBank/DDBJ databases">
        <title>Mucilaginibacter strains isolated from gold and copper mining confer multi heavy-metal resistance.</title>
        <authorList>
            <person name="Li Y."/>
        </authorList>
    </citation>
    <scope>NUCLEOTIDE SEQUENCE [LARGE SCALE GENOMIC DNA]</scope>
    <source>
        <strain evidence="3 5">P2-4</strain>
    </source>
</reference>
<name>A0AAE6MKW6_9SPHI</name>
<organism evidence="2 4">
    <name type="scientific">Mucilaginibacter rubeus</name>
    <dbReference type="NCBI Taxonomy" id="2027860"/>
    <lineage>
        <taxon>Bacteria</taxon>
        <taxon>Pseudomonadati</taxon>
        <taxon>Bacteroidota</taxon>
        <taxon>Sphingobacteriia</taxon>
        <taxon>Sphingobacteriales</taxon>
        <taxon>Sphingobacteriaceae</taxon>
        <taxon>Mucilaginibacter</taxon>
    </lineage>
</organism>
<sequence>MAKKRKRIRRTPTGIYSGKSYKKPLWMRIVRIIAMFIIGGLMIIVIIYKAWQYFKIVNQ</sequence>
<dbReference type="RefSeq" id="WP_112658682.1">
    <property type="nucleotide sequence ID" value="NZ_CP043451.1"/>
</dbReference>
<evidence type="ECO:0000256" key="1">
    <source>
        <dbReference type="SAM" id="Phobius"/>
    </source>
</evidence>
<dbReference type="Proteomes" id="UP000250557">
    <property type="component" value="Chromosome"/>
</dbReference>
<keyword evidence="1" id="KW-1133">Transmembrane helix</keyword>
<keyword evidence="5" id="KW-1185">Reference proteome</keyword>